<keyword evidence="1" id="KW-1133">Transmembrane helix</keyword>
<evidence type="ECO:0000313" key="3">
    <source>
        <dbReference type="Proteomes" id="UP000199205"/>
    </source>
</evidence>
<proteinExistence type="predicted"/>
<accession>A0A1C3XLL7</accession>
<feature type="transmembrane region" description="Helical" evidence="1">
    <location>
        <begin position="94"/>
        <end position="116"/>
    </location>
</feature>
<evidence type="ECO:0000256" key="1">
    <source>
        <dbReference type="SAM" id="Phobius"/>
    </source>
</evidence>
<feature type="transmembrane region" description="Helical" evidence="1">
    <location>
        <begin position="214"/>
        <end position="232"/>
    </location>
</feature>
<dbReference type="RefSeq" id="WP_052212016.1">
    <property type="nucleotide sequence ID" value="NZ_FMAF01000059.1"/>
</dbReference>
<dbReference type="Pfam" id="PF06912">
    <property type="entry name" value="DUF1275"/>
    <property type="match status" value="1"/>
</dbReference>
<feature type="transmembrane region" description="Helical" evidence="1">
    <location>
        <begin position="122"/>
        <end position="140"/>
    </location>
</feature>
<sequence length="253" mass="26964">MLVRQGSHRNEKIDRGLAASLAAIAGALNASAFYAVGFFSANMTGNVSTLSDHLAVGQWLSALFYGGIVVAFVFGAAVSTLIVNEGRRRNVHAIYAYSILTEALLLAILGCADLWLLTEWRVPVLILGLAFLMGLQNAVVTRISDARVRTTHVSGMATDLGIELGIAFDILCGRESLAEARHNLIKLRLHFYTIAAFLIGGVLGVIVYRAVGGYLLILAAVVLMVIALEAIWRARAMLTARNKGVGKNAGGKA</sequence>
<keyword evidence="1" id="KW-0812">Transmembrane</keyword>
<organism evidence="2 3">
    <name type="scientific">Rhizobium lusitanum</name>
    <dbReference type="NCBI Taxonomy" id="293958"/>
    <lineage>
        <taxon>Bacteria</taxon>
        <taxon>Pseudomonadati</taxon>
        <taxon>Pseudomonadota</taxon>
        <taxon>Alphaproteobacteria</taxon>
        <taxon>Hyphomicrobiales</taxon>
        <taxon>Rhizobiaceae</taxon>
        <taxon>Rhizobium/Agrobacterium group</taxon>
        <taxon>Rhizobium</taxon>
    </lineage>
</organism>
<dbReference type="OrthoDB" id="270162at2"/>
<reference evidence="2 3" key="1">
    <citation type="submission" date="2016-08" db="EMBL/GenBank/DDBJ databases">
        <authorList>
            <person name="Seilhamer J.J."/>
        </authorList>
    </citation>
    <scope>NUCLEOTIDE SEQUENCE [LARGE SCALE GENOMIC DNA]</scope>
    <source>
        <strain evidence="2 3">P1-7</strain>
    </source>
</reference>
<name>A0A1C3XLL7_9HYPH</name>
<feature type="transmembrane region" description="Helical" evidence="1">
    <location>
        <begin position="189"/>
        <end position="208"/>
    </location>
</feature>
<dbReference type="EMBL" id="FMAF01000059">
    <property type="protein sequence ID" value="SCB52946.1"/>
    <property type="molecule type" value="Genomic_DNA"/>
</dbReference>
<gene>
    <name evidence="2" type="ORF">GA0061101_1595</name>
</gene>
<dbReference type="PANTHER" id="PTHR37314">
    <property type="entry name" value="SLR0142 PROTEIN"/>
    <property type="match status" value="1"/>
</dbReference>
<protein>
    <submittedName>
        <fullName evidence="2">Uncharacterized membrane protein YoaK, UPF0700 family</fullName>
    </submittedName>
</protein>
<dbReference type="Proteomes" id="UP000199205">
    <property type="component" value="Unassembled WGS sequence"/>
</dbReference>
<feature type="transmembrane region" description="Helical" evidence="1">
    <location>
        <begin position="59"/>
        <end position="82"/>
    </location>
</feature>
<keyword evidence="1" id="KW-0472">Membrane</keyword>
<dbReference type="PANTHER" id="PTHR37314:SF4">
    <property type="entry name" value="UPF0700 TRANSMEMBRANE PROTEIN YOAK"/>
    <property type="match status" value="1"/>
</dbReference>
<dbReference type="SUPFAM" id="SSF103473">
    <property type="entry name" value="MFS general substrate transporter"/>
    <property type="match status" value="1"/>
</dbReference>
<dbReference type="AlphaFoldDB" id="A0A1C3XLL7"/>
<dbReference type="InterPro" id="IPR036259">
    <property type="entry name" value="MFS_trans_sf"/>
</dbReference>
<evidence type="ECO:0000313" key="2">
    <source>
        <dbReference type="EMBL" id="SCB52946.1"/>
    </source>
</evidence>
<dbReference type="InterPro" id="IPR010699">
    <property type="entry name" value="DUF1275"/>
</dbReference>
<feature type="transmembrane region" description="Helical" evidence="1">
    <location>
        <begin position="21"/>
        <end position="39"/>
    </location>
</feature>